<protein>
    <submittedName>
        <fullName evidence="1">Uncharacterized protein</fullName>
    </submittedName>
</protein>
<dbReference type="AlphaFoldDB" id="A0A7J7P6M3"/>
<evidence type="ECO:0000313" key="2">
    <source>
        <dbReference type="Proteomes" id="UP000541444"/>
    </source>
</evidence>
<comment type="caution">
    <text evidence="1">The sequence shown here is derived from an EMBL/GenBank/DDBJ whole genome shotgun (WGS) entry which is preliminary data.</text>
</comment>
<reference evidence="1 2" key="1">
    <citation type="journal article" date="2020" name="IScience">
        <title>Genome Sequencing of the Endangered Kingdonia uniflora (Circaeasteraceae, Ranunculales) Reveals Potential Mechanisms of Evolutionary Specialization.</title>
        <authorList>
            <person name="Sun Y."/>
            <person name="Deng T."/>
            <person name="Zhang A."/>
            <person name="Moore M.J."/>
            <person name="Landis J.B."/>
            <person name="Lin N."/>
            <person name="Zhang H."/>
            <person name="Zhang X."/>
            <person name="Huang J."/>
            <person name="Zhang X."/>
            <person name="Sun H."/>
            <person name="Wang H."/>
        </authorList>
    </citation>
    <scope>NUCLEOTIDE SEQUENCE [LARGE SCALE GENOMIC DNA]</scope>
    <source>
        <strain evidence="1">TB1705</strain>
        <tissue evidence="1">Leaf</tissue>
    </source>
</reference>
<dbReference type="GO" id="GO:0030983">
    <property type="term" value="F:mismatched DNA binding"/>
    <property type="evidence" value="ECO:0007669"/>
    <property type="project" value="InterPro"/>
</dbReference>
<dbReference type="InterPro" id="IPR045076">
    <property type="entry name" value="MutS"/>
</dbReference>
<evidence type="ECO:0000313" key="1">
    <source>
        <dbReference type="EMBL" id="KAF6175095.1"/>
    </source>
</evidence>
<dbReference type="PANTHER" id="PTHR48466:SF2">
    <property type="entry name" value="OS10G0509000 PROTEIN"/>
    <property type="match status" value="1"/>
</dbReference>
<dbReference type="EMBL" id="JACGCM010000215">
    <property type="protein sequence ID" value="KAF6175095.1"/>
    <property type="molecule type" value="Genomic_DNA"/>
</dbReference>
<dbReference type="PANTHER" id="PTHR48466">
    <property type="entry name" value="OS10G0509000 PROTEIN-RELATED"/>
    <property type="match status" value="1"/>
</dbReference>
<accession>A0A7J7P6M3</accession>
<dbReference type="GO" id="GO:0006298">
    <property type="term" value="P:mismatch repair"/>
    <property type="evidence" value="ECO:0007669"/>
    <property type="project" value="InterPro"/>
</dbReference>
<name>A0A7J7P6M3_9MAGN</name>
<organism evidence="1 2">
    <name type="scientific">Kingdonia uniflora</name>
    <dbReference type="NCBI Taxonomy" id="39325"/>
    <lineage>
        <taxon>Eukaryota</taxon>
        <taxon>Viridiplantae</taxon>
        <taxon>Streptophyta</taxon>
        <taxon>Embryophyta</taxon>
        <taxon>Tracheophyta</taxon>
        <taxon>Spermatophyta</taxon>
        <taxon>Magnoliopsida</taxon>
        <taxon>Ranunculales</taxon>
        <taxon>Circaeasteraceae</taxon>
        <taxon>Kingdonia</taxon>
    </lineage>
</organism>
<sequence length="92" mass="10674">MLFCQALQYNVKVAINEGADWYKRFMPLTEVIMELVVNQSLVKSIQQVVGEEGSIRDFVVHILLLAFRFELHSALHFKSLQLLILVGVRYKH</sequence>
<gene>
    <name evidence="1" type="ORF">GIB67_022776</name>
</gene>
<dbReference type="GO" id="GO:0005524">
    <property type="term" value="F:ATP binding"/>
    <property type="evidence" value="ECO:0007669"/>
    <property type="project" value="InterPro"/>
</dbReference>
<dbReference type="OrthoDB" id="1732264at2759"/>
<proteinExistence type="predicted"/>
<keyword evidence="2" id="KW-1185">Reference proteome</keyword>
<dbReference type="GO" id="GO:0140664">
    <property type="term" value="F:ATP-dependent DNA damage sensor activity"/>
    <property type="evidence" value="ECO:0007669"/>
    <property type="project" value="InterPro"/>
</dbReference>
<dbReference type="Proteomes" id="UP000541444">
    <property type="component" value="Unassembled WGS sequence"/>
</dbReference>